<dbReference type="EMBL" id="CP009395">
    <property type="protein sequence ID" value="AIN99122.1"/>
    <property type="molecule type" value="Genomic_DNA"/>
</dbReference>
<dbReference type="VEuPathDB" id="TriTrypDB:LPAL13_260005600"/>
<dbReference type="Proteomes" id="UP000063063">
    <property type="component" value="Chromosome 26"/>
</dbReference>
<sequence>MNVSQFLKSFKKNLAAKAKCGASERQANERTTAHGEEDVSDDFHSASDEAEEEAEDEEVILGGRSEKLASKRYATKTSCSNRNREFPSLKVVETNSTRAVEMGHFQRQRAVMARQVRSTQKRPRAEVVAAVRAELLRQREQLHASHVSDSANVVDAPVEKMQTTMIEVENLLQASAPTASTCASVLDFLPATPLPAAHQTTSTTASSVVSTVTATNEQQQPPNPATSLTAVAPLESGASVEGSPQLPKKRSKFELAMTLARDDATT</sequence>
<gene>
    <name evidence="2" type="ORF">LPMP_260070</name>
</gene>
<feature type="compositionally biased region" description="Polar residues" evidence="1">
    <location>
        <begin position="216"/>
        <end position="229"/>
    </location>
</feature>
<dbReference type="VEuPathDB" id="TriTrypDB:LPMP_260070"/>
<dbReference type="KEGG" id="lpan:LPMP_260070"/>
<accession>A0A088RSM3</accession>
<name>A0A088RSM3_LEIPA</name>
<protein>
    <submittedName>
        <fullName evidence="2">Uncharacterized protein</fullName>
    </submittedName>
</protein>
<evidence type="ECO:0000256" key="1">
    <source>
        <dbReference type="SAM" id="MobiDB-lite"/>
    </source>
</evidence>
<proteinExistence type="predicted"/>
<dbReference type="OrthoDB" id="267104at2759"/>
<dbReference type="eggNOG" id="ENOG502SHJE">
    <property type="taxonomic scope" value="Eukaryota"/>
</dbReference>
<dbReference type="GeneID" id="22575910"/>
<organism evidence="2 3">
    <name type="scientific">Leishmania panamensis</name>
    <dbReference type="NCBI Taxonomy" id="5679"/>
    <lineage>
        <taxon>Eukaryota</taxon>
        <taxon>Discoba</taxon>
        <taxon>Euglenozoa</taxon>
        <taxon>Kinetoplastea</taxon>
        <taxon>Metakinetoplastina</taxon>
        <taxon>Trypanosomatida</taxon>
        <taxon>Trypanosomatidae</taxon>
        <taxon>Leishmaniinae</taxon>
        <taxon>Leishmania</taxon>
        <taxon>Leishmania guyanensis species complex</taxon>
    </lineage>
</organism>
<dbReference type="RefSeq" id="XP_010699829.1">
    <property type="nucleotide sequence ID" value="XM_010701527.1"/>
</dbReference>
<feature type="compositionally biased region" description="Basic and acidic residues" evidence="1">
    <location>
        <begin position="26"/>
        <end position="47"/>
    </location>
</feature>
<evidence type="ECO:0000313" key="2">
    <source>
        <dbReference type="EMBL" id="AIN99122.1"/>
    </source>
</evidence>
<reference evidence="2 3" key="1">
    <citation type="journal article" date="2015" name="Sci. Rep.">
        <title>The genome of Leishmania panamensis: insights into genomics of the L. (Viannia) subgenus.</title>
        <authorList>
            <person name="Llanes A."/>
            <person name="Restrepo C.M."/>
            <person name="Vecchio G.D."/>
            <person name="Anguizola F.J."/>
            <person name="Lleonart R."/>
        </authorList>
    </citation>
    <scope>NUCLEOTIDE SEQUENCE [LARGE SCALE GENOMIC DNA]</scope>
    <source>
        <strain evidence="2 3">MHOM/PA/94/PSC-1</strain>
    </source>
</reference>
<evidence type="ECO:0000313" key="3">
    <source>
        <dbReference type="Proteomes" id="UP000063063"/>
    </source>
</evidence>
<dbReference type="AlphaFoldDB" id="A0A088RSM3"/>
<keyword evidence="3" id="KW-1185">Reference proteome</keyword>
<feature type="region of interest" description="Disordered" evidence="1">
    <location>
        <begin position="18"/>
        <end position="65"/>
    </location>
</feature>
<feature type="region of interest" description="Disordered" evidence="1">
    <location>
        <begin position="208"/>
        <end position="266"/>
    </location>
</feature>
<feature type="compositionally biased region" description="Acidic residues" evidence="1">
    <location>
        <begin position="48"/>
        <end position="59"/>
    </location>
</feature>